<dbReference type="Pfam" id="PF04075">
    <property type="entry name" value="F420H2_quin_red"/>
    <property type="match status" value="1"/>
</dbReference>
<reference evidence="2" key="1">
    <citation type="journal article" date="2019" name="Int. J. Syst. Evol. Microbiol.">
        <title>The Global Catalogue of Microorganisms (GCM) 10K type strain sequencing project: providing services to taxonomists for standard genome sequencing and annotation.</title>
        <authorList>
            <consortium name="The Broad Institute Genomics Platform"/>
            <consortium name="The Broad Institute Genome Sequencing Center for Infectious Disease"/>
            <person name="Wu L."/>
            <person name="Ma J."/>
        </authorList>
    </citation>
    <scope>NUCLEOTIDE SEQUENCE [LARGE SCALE GENOMIC DNA]</scope>
    <source>
        <strain evidence="2">JCM 14902</strain>
    </source>
</reference>
<dbReference type="InterPro" id="IPR012349">
    <property type="entry name" value="Split_barrel_FMN-bd"/>
</dbReference>
<keyword evidence="2" id="KW-1185">Reference proteome</keyword>
<proteinExistence type="predicted"/>
<accession>A0ABP5DD57</accession>
<dbReference type="InterPro" id="IPR004378">
    <property type="entry name" value="F420H2_quin_Rdtase"/>
</dbReference>
<dbReference type="SUPFAM" id="SSF50475">
    <property type="entry name" value="FMN-binding split barrel"/>
    <property type="match status" value="1"/>
</dbReference>
<evidence type="ECO:0008006" key="3">
    <source>
        <dbReference type="Google" id="ProtNLM"/>
    </source>
</evidence>
<protein>
    <recommendedName>
        <fullName evidence="3">Nitroreductase family deazaflavin-dependent oxidoreductase</fullName>
    </recommendedName>
</protein>
<organism evidence="1 2">
    <name type="scientific">Microbacterium pumilum</name>
    <dbReference type="NCBI Taxonomy" id="344165"/>
    <lineage>
        <taxon>Bacteria</taxon>
        <taxon>Bacillati</taxon>
        <taxon>Actinomycetota</taxon>
        <taxon>Actinomycetes</taxon>
        <taxon>Micrococcales</taxon>
        <taxon>Microbacteriaceae</taxon>
        <taxon>Microbacterium</taxon>
    </lineage>
</organism>
<dbReference type="Proteomes" id="UP001500326">
    <property type="component" value="Unassembled WGS sequence"/>
</dbReference>
<evidence type="ECO:0000313" key="2">
    <source>
        <dbReference type="Proteomes" id="UP001500326"/>
    </source>
</evidence>
<comment type="caution">
    <text evidence="1">The sequence shown here is derived from an EMBL/GenBank/DDBJ whole genome shotgun (WGS) entry which is preliminary data.</text>
</comment>
<dbReference type="EMBL" id="BAAAOH010000001">
    <property type="protein sequence ID" value="GAA1976896.1"/>
    <property type="molecule type" value="Genomic_DNA"/>
</dbReference>
<name>A0ABP5DD57_9MICO</name>
<dbReference type="Gene3D" id="2.30.110.10">
    <property type="entry name" value="Electron Transport, Fmn-binding Protein, Chain A"/>
    <property type="match status" value="1"/>
</dbReference>
<sequence>MDASIAKALSLGPESTIADHTVDITTTGARSNEPRRIEIWFHNIDGSVYLTGLPGPRAWYANLLSHPRFTFHVKHAVRADLPATAAPVTDPRERAALFDAIITGIDALYARRGSHQRVAHPERWVTDSPLVRVSFD</sequence>
<evidence type="ECO:0000313" key="1">
    <source>
        <dbReference type="EMBL" id="GAA1976896.1"/>
    </source>
</evidence>
<gene>
    <name evidence="1" type="ORF">GCM10009777_07360</name>
</gene>
<dbReference type="RefSeq" id="WP_344058621.1">
    <property type="nucleotide sequence ID" value="NZ_BAAAOH010000001.1"/>
</dbReference>